<evidence type="ECO:0000313" key="8">
    <source>
        <dbReference type="Proteomes" id="UP000706926"/>
    </source>
</evidence>
<evidence type="ECO:0000256" key="2">
    <source>
        <dbReference type="ARBA" id="ARBA00022475"/>
    </source>
</evidence>
<dbReference type="EMBL" id="JAGGKI010000018">
    <property type="protein sequence ID" value="MBP1895891.1"/>
    <property type="molecule type" value="Genomic_DNA"/>
</dbReference>
<evidence type="ECO:0000256" key="5">
    <source>
        <dbReference type="ARBA" id="ARBA00023136"/>
    </source>
</evidence>
<feature type="transmembrane region" description="Helical" evidence="6">
    <location>
        <begin position="174"/>
        <end position="197"/>
    </location>
</feature>
<keyword evidence="8" id="KW-1185">Reference proteome</keyword>
<feature type="transmembrane region" description="Helical" evidence="6">
    <location>
        <begin position="209"/>
        <end position="228"/>
    </location>
</feature>
<dbReference type="Proteomes" id="UP000706926">
    <property type="component" value="Unassembled WGS sequence"/>
</dbReference>
<dbReference type="Pfam" id="PF09678">
    <property type="entry name" value="Caa3_CtaG"/>
    <property type="match status" value="1"/>
</dbReference>
<keyword evidence="5 6" id="KW-0472">Membrane</keyword>
<name>A0ABS4FI07_9BACL</name>
<accession>A0ABS4FI07</accession>
<evidence type="ECO:0000256" key="3">
    <source>
        <dbReference type="ARBA" id="ARBA00022692"/>
    </source>
</evidence>
<protein>
    <submittedName>
        <fullName evidence="7">Membrane protein</fullName>
    </submittedName>
</protein>
<feature type="transmembrane region" description="Helical" evidence="6">
    <location>
        <begin position="66"/>
        <end position="85"/>
    </location>
</feature>
<keyword evidence="4 6" id="KW-1133">Transmembrane helix</keyword>
<feature type="transmembrane region" description="Helical" evidence="6">
    <location>
        <begin position="248"/>
        <end position="267"/>
    </location>
</feature>
<evidence type="ECO:0000256" key="1">
    <source>
        <dbReference type="ARBA" id="ARBA00004651"/>
    </source>
</evidence>
<keyword evidence="2" id="KW-1003">Cell membrane</keyword>
<dbReference type="RefSeq" id="WP_007131378.1">
    <property type="nucleotide sequence ID" value="NZ_BOSA01000003.1"/>
</dbReference>
<feature type="transmembrane region" description="Helical" evidence="6">
    <location>
        <begin position="97"/>
        <end position="120"/>
    </location>
</feature>
<feature type="transmembrane region" description="Helical" evidence="6">
    <location>
        <begin position="34"/>
        <end position="54"/>
    </location>
</feature>
<dbReference type="InterPro" id="IPR019108">
    <property type="entry name" value="Caa3_assmbl_CtaG-rel"/>
</dbReference>
<evidence type="ECO:0000256" key="4">
    <source>
        <dbReference type="ARBA" id="ARBA00022989"/>
    </source>
</evidence>
<comment type="caution">
    <text evidence="7">The sequence shown here is derived from an EMBL/GenBank/DDBJ whole genome shotgun (WGS) entry which is preliminary data.</text>
</comment>
<organism evidence="7 8">
    <name type="scientific">Paenibacillus lactis</name>
    <dbReference type="NCBI Taxonomy" id="228574"/>
    <lineage>
        <taxon>Bacteria</taxon>
        <taxon>Bacillati</taxon>
        <taxon>Bacillota</taxon>
        <taxon>Bacilli</taxon>
        <taxon>Bacillales</taxon>
        <taxon>Paenibacillaceae</taxon>
        <taxon>Paenibacillus</taxon>
    </lineage>
</organism>
<feature type="transmembrane region" description="Helical" evidence="6">
    <location>
        <begin position="140"/>
        <end position="162"/>
    </location>
</feature>
<gene>
    <name evidence="7" type="ORF">J2Z18_005001</name>
</gene>
<reference evidence="7 8" key="1">
    <citation type="submission" date="2021-03" db="EMBL/GenBank/DDBJ databases">
        <title>Genomic Encyclopedia of Type Strains, Phase IV (KMG-IV): sequencing the most valuable type-strain genomes for metagenomic binning, comparative biology and taxonomic classification.</title>
        <authorList>
            <person name="Goeker M."/>
        </authorList>
    </citation>
    <scope>NUCLEOTIDE SEQUENCE [LARGE SCALE GENOMIC DNA]</scope>
    <source>
        <strain evidence="7 8">DSM 15596</strain>
    </source>
</reference>
<proteinExistence type="predicted"/>
<keyword evidence="3 6" id="KW-0812">Transmembrane</keyword>
<sequence length="286" mass="32037">MMVHYLYSDTGAFSDHHEHGAHSDAYSFSFEGDWAGLLLLLLCIGVYVAAALTTHRHHRSWPLHRYLSWTAGILCVMLSVAGPLARSSHQSFQNHMLVHLLLGMLAPILIAYAKPVTLLLRAMPVPSARKLSRVLKSKAVHMIVHPWVAAIWNIGGMWLLYMTDLFHLMHQYRLLYAVIHFHLFAAGYLFTISILYIDLTSRRHSFRNRAITLILAAAGHSILSKAIYAYPPVGVPREAAEQGGMLMYYGGGAVELVLMFALCAHWFKSVSPSPRSKKVLHRSGIS</sequence>
<dbReference type="GeneID" id="95406880"/>
<evidence type="ECO:0000256" key="6">
    <source>
        <dbReference type="SAM" id="Phobius"/>
    </source>
</evidence>
<evidence type="ECO:0000313" key="7">
    <source>
        <dbReference type="EMBL" id="MBP1895891.1"/>
    </source>
</evidence>
<comment type="subcellular location">
    <subcellularLocation>
        <location evidence="1">Cell membrane</location>
        <topology evidence="1">Multi-pass membrane protein</topology>
    </subcellularLocation>
</comment>